<keyword evidence="9" id="KW-1133">Transmembrane helix</keyword>
<dbReference type="PROSITE" id="PS51837">
    <property type="entry name" value="LITAF"/>
    <property type="match status" value="1"/>
</dbReference>
<sequence length="176" mass="18376">MEKSHSGPPMDNSGPGPVAYPPPAYSGTQAGFPAAPAGYPAPQSGYPAPQAGYPAPQAGYPAPQAGYPAPQAGYPAPQAGYQGGGYPPAQHATVTHVVMTPSLQDAPGQTVCPHCQQAVVTRTQHENGLMTWAICGGLALFGCFLCCFIPFCVDSCKDVHHVCPNCNKLIYLYKRM</sequence>
<feature type="domain" description="LITAF" evidence="10">
    <location>
        <begin position="92"/>
        <end position="175"/>
    </location>
</feature>
<evidence type="ECO:0000256" key="6">
    <source>
        <dbReference type="ARBA" id="ARBA00022833"/>
    </source>
</evidence>
<evidence type="ECO:0000256" key="1">
    <source>
        <dbReference type="ARBA" id="ARBA00004125"/>
    </source>
</evidence>
<evidence type="ECO:0000256" key="7">
    <source>
        <dbReference type="ARBA" id="ARBA00023136"/>
    </source>
</evidence>
<evidence type="ECO:0000313" key="11">
    <source>
        <dbReference type="EMBL" id="KAJ3583271.1"/>
    </source>
</evidence>
<accession>A0A9Q0I4F2</accession>
<dbReference type="Proteomes" id="UP001148018">
    <property type="component" value="Unassembled WGS sequence"/>
</dbReference>
<evidence type="ECO:0000256" key="3">
    <source>
        <dbReference type="ARBA" id="ARBA00004630"/>
    </source>
</evidence>
<comment type="subcellular location">
    <subcellularLocation>
        <location evidence="1">Endosome membrane</location>
        <topology evidence="1">Peripheral membrane protein</topology>
        <orientation evidence="1">Cytoplasmic side</orientation>
    </subcellularLocation>
    <subcellularLocation>
        <location evidence="2">Late endosome membrane</location>
    </subcellularLocation>
    <subcellularLocation>
        <location evidence="3">Lysosome membrane</location>
        <topology evidence="3">Peripheral membrane protein</topology>
        <orientation evidence="3">Cytoplasmic side</orientation>
    </subcellularLocation>
</comment>
<feature type="transmembrane region" description="Helical" evidence="9">
    <location>
        <begin position="129"/>
        <end position="151"/>
    </location>
</feature>
<name>A0A9Q0I4F2_9TELE</name>
<comment type="caution">
    <text evidence="11">The sequence shown here is derived from an EMBL/GenBank/DDBJ whole genome shotgun (WGS) entry which is preliminary data.</text>
</comment>
<organism evidence="11 12">
    <name type="scientific">Muraenolepis orangiensis</name>
    <name type="common">Patagonian moray cod</name>
    <dbReference type="NCBI Taxonomy" id="630683"/>
    <lineage>
        <taxon>Eukaryota</taxon>
        <taxon>Metazoa</taxon>
        <taxon>Chordata</taxon>
        <taxon>Craniata</taxon>
        <taxon>Vertebrata</taxon>
        <taxon>Euteleostomi</taxon>
        <taxon>Actinopterygii</taxon>
        <taxon>Neopterygii</taxon>
        <taxon>Teleostei</taxon>
        <taxon>Neoteleostei</taxon>
        <taxon>Acanthomorphata</taxon>
        <taxon>Zeiogadaria</taxon>
        <taxon>Gadariae</taxon>
        <taxon>Gadiformes</taxon>
        <taxon>Muraenolepidoidei</taxon>
        <taxon>Muraenolepididae</taxon>
        <taxon>Muraenolepis</taxon>
    </lineage>
</organism>
<dbReference type="EMBL" id="JANIIK010000466">
    <property type="protein sequence ID" value="KAJ3583271.1"/>
    <property type="molecule type" value="Genomic_DNA"/>
</dbReference>
<dbReference type="InterPro" id="IPR006629">
    <property type="entry name" value="LITAF"/>
</dbReference>
<evidence type="ECO:0000259" key="10">
    <source>
        <dbReference type="PROSITE" id="PS51837"/>
    </source>
</evidence>
<dbReference type="GO" id="GO:0005634">
    <property type="term" value="C:nucleus"/>
    <property type="evidence" value="ECO:0007669"/>
    <property type="project" value="TreeGrafter"/>
</dbReference>
<keyword evidence="5" id="KW-0479">Metal-binding</keyword>
<evidence type="ECO:0000256" key="9">
    <source>
        <dbReference type="SAM" id="Phobius"/>
    </source>
</evidence>
<dbReference type="GO" id="GO:0098574">
    <property type="term" value="C:cytoplasmic side of lysosomal membrane"/>
    <property type="evidence" value="ECO:0007669"/>
    <property type="project" value="TreeGrafter"/>
</dbReference>
<dbReference type="SMART" id="SM00714">
    <property type="entry name" value="LITAF"/>
    <property type="match status" value="1"/>
</dbReference>
<evidence type="ECO:0000256" key="2">
    <source>
        <dbReference type="ARBA" id="ARBA00004414"/>
    </source>
</evidence>
<keyword evidence="12" id="KW-1185">Reference proteome</keyword>
<dbReference type="GO" id="GO:0008270">
    <property type="term" value="F:zinc ion binding"/>
    <property type="evidence" value="ECO:0007669"/>
    <property type="project" value="TreeGrafter"/>
</dbReference>
<comment type="similarity">
    <text evidence="4">Belongs to the CDIP1/LITAF family.</text>
</comment>
<reference evidence="11" key="1">
    <citation type="submission" date="2022-07" db="EMBL/GenBank/DDBJ databases">
        <title>Chromosome-level genome of Muraenolepis orangiensis.</title>
        <authorList>
            <person name="Kim J."/>
        </authorList>
    </citation>
    <scope>NUCLEOTIDE SEQUENCE</scope>
    <source>
        <strain evidence="11">KU_S4_2022</strain>
        <tissue evidence="11">Muscle</tissue>
    </source>
</reference>
<evidence type="ECO:0000256" key="4">
    <source>
        <dbReference type="ARBA" id="ARBA00005975"/>
    </source>
</evidence>
<keyword evidence="7 9" id="KW-0472">Membrane</keyword>
<dbReference type="OrthoDB" id="4713066at2759"/>
<dbReference type="Pfam" id="PF10601">
    <property type="entry name" value="zf-LITAF-like"/>
    <property type="match status" value="1"/>
</dbReference>
<dbReference type="PANTHER" id="PTHR23292:SF45">
    <property type="entry name" value="LIPOPOLYSACCHARIDE-INDUCED TUMOR NECROSIS FACTOR-ALPHA FACTOR HOMOLOG"/>
    <property type="match status" value="1"/>
</dbReference>
<dbReference type="GO" id="GO:0098560">
    <property type="term" value="C:cytoplasmic side of late endosome membrane"/>
    <property type="evidence" value="ECO:0007669"/>
    <property type="project" value="TreeGrafter"/>
</dbReference>
<keyword evidence="6" id="KW-0862">Zinc</keyword>
<dbReference type="PANTHER" id="PTHR23292">
    <property type="entry name" value="LIPOPOLYSACCHARIDE-INDUCED TUMOR NECROSIS FACTOR-ALPHA FACTOR"/>
    <property type="match status" value="1"/>
</dbReference>
<feature type="region of interest" description="Disordered" evidence="8">
    <location>
        <begin position="1"/>
        <end position="59"/>
    </location>
</feature>
<evidence type="ECO:0000256" key="5">
    <source>
        <dbReference type="ARBA" id="ARBA00022723"/>
    </source>
</evidence>
<evidence type="ECO:0000313" key="12">
    <source>
        <dbReference type="Proteomes" id="UP001148018"/>
    </source>
</evidence>
<gene>
    <name evidence="11" type="ORF">NHX12_029532</name>
</gene>
<evidence type="ECO:0000256" key="8">
    <source>
        <dbReference type="SAM" id="MobiDB-lite"/>
    </source>
</evidence>
<keyword evidence="9" id="KW-0812">Transmembrane</keyword>
<feature type="compositionally biased region" description="Low complexity" evidence="8">
    <location>
        <begin position="25"/>
        <end position="59"/>
    </location>
</feature>
<dbReference type="AlphaFoldDB" id="A0A9Q0I4F2"/>
<protein>
    <recommendedName>
        <fullName evidence="10">LITAF domain-containing protein</fullName>
    </recommendedName>
</protein>
<proteinExistence type="inferred from homology"/>
<dbReference type="InterPro" id="IPR037519">
    <property type="entry name" value="LITAF_fam"/>
</dbReference>